<dbReference type="GO" id="GO:0003677">
    <property type="term" value="F:DNA binding"/>
    <property type="evidence" value="ECO:0007669"/>
    <property type="project" value="UniProtKB-KW"/>
</dbReference>
<evidence type="ECO:0000256" key="4">
    <source>
        <dbReference type="ARBA" id="ARBA00023163"/>
    </source>
</evidence>
<feature type="domain" description="HTH lysR-type" evidence="5">
    <location>
        <begin position="338"/>
        <end position="395"/>
    </location>
</feature>
<feature type="domain" description="HTH lysR-type" evidence="5">
    <location>
        <begin position="1"/>
        <end position="58"/>
    </location>
</feature>
<dbReference type="SUPFAM" id="SSF46785">
    <property type="entry name" value="Winged helix' DNA-binding domain"/>
    <property type="match status" value="2"/>
</dbReference>
<reference evidence="6 7" key="1">
    <citation type="submission" date="2016-10" db="EMBL/GenBank/DDBJ databases">
        <authorList>
            <person name="de Groot N.N."/>
        </authorList>
    </citation>
    <scope>NUCLEOTIDE SEQUENCE [LARGE SCALE GENOMIC DNA]</scope>
    <source>
        <strain evidence="6 7">CGMCC 1.5058</strain>
    </source>
</reference>
<dbReference type="PRINTS" id="PR00039">
    <property type="entry name" value="HTHLYSR"/>
</dbReference>
<dbReference type="InterPro" id="IPR050950">
    <property type="entry name" value="HTH-type_LysR_regulators"/>
</dbReference>
<dbReference type="EMBL" id="FNDZ01000001">
    <property type="protein sequence ID" value="SDI08248.1"/>
    <property type="molecule type" value="Genomic_DNA"/>
</dbReference>
<dbReference type="PROSITE" id="PS50931">
    <property type="entry name" value="HTH_LYSR"/>
    <property type="match status" value="2"/>
</dbReference>
<keyword evidence="3 6" id="KW-0238">DNA-binding</keyword>
<dbReference type="CDD" id="cd05466">
    <property type="entry name" value="PBP2_LTTR_substrate"/>
    <property type="match status" value="1"/>
</dbReference>
<sequence>MNTRQYHYLVTISHSKNLSAAAKTLNISQPALSKFLSKCEKTFGFPIFIRSHRELIPTTIGQYIIQCAYKILDEKNRMLLTMNKVSGNNKNRIRLATAPNRAAIIYSKIYHEFSRRFPDTSLELVELLARDQPMAVYSGQVDLALGSGEMSDMVVDIPIAHEELLVSIPISHPLSQEPEIEIQQLIDTPFVLQSKRHSIRVIADKLFETAGFDPLVAFESDDVLLIDSMLNQSVGVGLVSQSHVTPRDDISYIPLSPPVYQQLHIRYPIGHILTPSEKYLANLLIKERLGDPRYTAIESPELDSILTEQNLYRSSDSDDATSIGIGKEASYSFSHIYLDTEILSYLVAIIDEKSLSAAAERLYIEQSALSRHLKNIEDTIGLTLFSRIHNQLQPSNAGKILANHTRNMLHIESEMFEHLSSYKSGYTGKYQIYVDSSIYELICANLQTTLSIKYPDLEIILIGAHRDFIYESLLNASTEIGVFFTTDSSHPQLNYDLIIESRFAYFSTGEDLTYSAKSSEKLKFIVAPHHTSLRSDQEKIISADFTTNPHIICEASIPIMNTLLGKTDAITILPLCLIESEMKSCNHSILETHQKYKLTIATRAGKKLPKVSESIINELNQHLKVYFSNNNY</sequence>
<dbReference type="AlphaFoldDB" id="A0A1G8HNT6"/>
<accession>A0A1G8HNT6</accession>
<dbReference type="Gene3D" id="3.40.190.290">
    <property type="match status" value="2"/>
</dbReference>
<evidence type="ECO:0000259" key="5">
    <source>
        <dbReference type="PROSITE" id="PS50931"/>
    </source>
</evidence>
<dbReference type="PANTHER" id="PTHR30419">
    <property type="entry name" value="HTH-TYPE TRANSCRIPTIONAL REGULATOR YBHD"/>
    <property type="match status" value="1"/>
</dbReference>
<keyword evidence="4" id="KW-0804">Transcription</keyword>
<evidence type="ECO:0000256" key="2">
    <source>
        <dbReference type="ARBA" id="ARBA00023015"/>
    </source>
</evidence>
<dbReference type="InterPro" id="IPR005119">
    <property type="entry name" value="LysR_subst-bd"/>
</dbReference>
<dbReference type="SUPFAM" id="SSF53850">
    <property type="entry name" value="Periplasmic binding protein-like II"/>
    <property type="match status" value="2"/>
</dbReference>
<dbReference type="Pfam" id="PF03466">
    <property type="entry name" value="LysR_substrate"/>
    <property type="match status" value="1"/>
</dbReference>
<dbReference type="GO" id="GO:0003700">
    <property type="term" value="F:DNA-binding transcription factor activity"/>
    <property type="evidence" value="ECO:0007669"/>
    <property type="project" value="InterPro"/>
</dbReference>
<gene>
    <name evidence="6" type="ORF">SAMN05421804_101645</name>
</gene>
<dbReference type="GO" id="GO:0005829">
    <property type="term" value="C:cytosol"/>
    <property type="evidence" value="ECO:0007669"/>
    <property type="project" value="TreeGrafter"/>
</dbReference>
<dbReference type="Gene3D" id="1.10.10.10">
    <property type="entry name" value="Winged helix-like DNA-binding domain superfamily/Winged helix DNA-binding domain"/>
    <property type="match status" value="2"/>
</dbReference>
<keyword evidence="2" id="KW-0805">Transcription regulation</keyword>
<evidence type="ECO:0000256" key="1">
    <source>
        <dbReference type="ARBA" id="ARBA00009437"/>
    </source>
</evidence>
<dbReference type="Proteomes" id="UP000183255">
    <property type="component" value="Unassembled WGS sequence"/>
</dbReference>
<evidence type="ECO:0000313" key="6">
    <source>
        <dbReference type="EMBL" id="SDI08248.1"/>
    </source>
</evidence>
<evidence type="ECO:0000313" key="7">
    <source>
        <dbReference type="Proteomes" id="UP000183255"/>
    </source>
</evidence>
<evidence type="ECO:0000256" key="3">
    <source>
        <dbReference type="ARBA" id="ARBA00023125"/>
    </source>
</evidence>
<proteinExistence type="inferred from homology"/>
<dbReference type="InterPro" id="IPR000847">
    <property type="entry name" value="LysR_HTH_N"/>
</dbReference>
<protein>
    <submittedName>
        <fullName evidence="6">DNA-binding transcriptional regulator, LysR family</fullName>
    </submittedName>
</protein>
<organism evidence="6 7">
    <name type="scientific">Proteiniclasticum ruminis</name>
    <dbReference type="NCBI Taxonomy" id="398199"/>
    <lineage>
        <taxon>Bacteria</taxon>
        <taxon>Bacillati</taxon>
        <taxon>Bacillota</taxon>
        <taxon>Clostridia</taxon>
        <taxon>Eubacteriales</taxon>
        <taxon>Clostridiaceae</taxon>
        <taxon>Proteiniclasticum</taxon>
    </lineage>
</organism>
<dbReference type="PANTHER" id="PTHR30419:SF28">
    <property type="entry name" value="HTH-TYPE TRANSCRIPTIONAL REGULATOR BSDA"/>
    <property type="match status" value="1"/>
</dbReference>
<dbReference type="Pfam" id="PF00126">
    <property type="entry name" value="HTH_1"/>
    <property type="match status" value="2"/>
</dbReference>
<dbReference type="InterPro" id="IPR036390">
    <property type="entry name" value="WH_DNA-bd_sf"/>
</dbReference>
<comment type="similarity">
    <text evidence="1">Belongs to the LysR transcriptional regulatory family.</text>
</comment>
<name>A0A1G8HNT6_9CLOT</name>
<dbReference type="InterPro" id="IPR036388">
    <property type="entry name" value="WH-like_DNA-bd_sf"/>
</dbReference>